<proteinExistence type="predicted"/>
<dbReference type="RefSeq" id="WP_077690640.1">
    <property type="nucleotide sequence ID" value="NZ_MCOK01000001.1"/>
</dbReference>
<evidence type="ECO:0008006" key="5">
    <source>
        <dbReference type="Google" id="ProtNLM"/>
    </source>
</evidence>
<organism evidence="3 4">
    <name type="scientific">Nocardiopsis sinuspersici</name>
    <dbReference type="NCBI Taxonomy" id="501010"/>
    <lineage>
        <taxon>Bacteria</taxon>
        <taxon>Bacillati</taxon>
        <taxon>Actinomycetota</taxon>
        <taxon>Actinomycetes</taxon>
        <taxon>Streptosporangiales</taxon>
        <taxon>Nocardiopsidaceae</taxon>
        <taxon>Nocardiopsis</taxon>
    </lineage>
</organism>
<evidence type="ECO:0000256" key="1">
    <source>
        <dbReference type="SAM" id="MobiDB-lite"/>
    </source>
</evidence>
<dbReference type="PROSITE" id="PS51257">
    <property type="entry name" value="PROKAR_LIPOPROTEIN"/>
    <property type="match status" value="1"/>
</dbReference>
<feature type="region of interest" description="Disordered" evidence="1">
    <location>
        <begin position="239"/>
        <end position="276"/>
    </location>
</feature>
<dbReference type="OrthoDB" id="3419910at2"/>
<feature type="compositionally biased region" description="Basic and acidic residues" evidence="1">
    <location>
        <begin position="246"/>
        <end position="263"/>
    </location>
</feature>
<keyword evidence="4" id="KW-1185">Reference proteome</keyword>
<comment type="caution">
    <text evidence="3">The sequence shown here is derived from an EMBL/GenBank/DDBJ whole genome shotgun (WGS) entry which is preliminary data.</text>
</comment>
<evidence type="ECO:0000313" key="4">
    <source>
        <dbReference type="Proteomes" id="UP000189004"/>
    </source>
</evidence>
<dbReference type="AlphaFoldDB" id="A0A1V3C1I6"/>
<dbReference type="Proteomes" id="UP000189004">
    <property type="component" value="Unassembled WGS sequence"/>
</dbReference>
<feature type="chain" id="PRO_5038521780" description="Lipoprotein" evidence="2">
    <location>
        <begin position="26"/>
        <end position="276"/>
    </location>
</feature>
<evidence type="ECO:0000313" key="3">
    <source>
        <dbReference type="EMBL" id="OOC54240.1"/>
    </source>
</evidence>
<reference evidence="4" key="1">
    <citation type="submission" date="2016-08" db="EMBL/GenBank/DDBJ databases">
        <authorList>
            <person name="Tokovenko B."/>
            <person name="Kalinowski J."/>
        </authorList>
    </citation>
    <scope>NUCLEOTIDE SEQUENCE [LARGE SCALE GENOMIC DNA]</scope>
    <source>
        <strain evidence="4">UTMC102</strain>
    </source>
</reference>
<dbReference type="EMBL" id="MCOK01000001">
    <property type="protein sequence ID" value="OOC54240.1"/>
    <property type="molecule type" value="Genomic_DNA"/>
</dbReference>
<name>A0A1V3C1I6_9ACTN</name>
<accession>A0A1V3C1I6</accession>
<protein>
    <recommendedName>
        <fullName evidence="5">Lipoprotein</fullName>
    </recommendedName>
</protein>
<feature type="signal peptide" evidence="2">
    <location>
        <begin position="1"/>
        <end position="25"/>
    </location>
</feature>
<evidence type="ECO:0000256" key="2">
    <source>
        <dbReference type="SAM" id="SignalP"/>
    </source>
</evidence>
<sequence>MSRRTSAASCAAVLLTLTLTGCVSLEDLDRYAQSVVTGVPMDSFDQVDRDAPFAGSPAEDYGEGFDTPEAASAGSFTEEQVAQAYSRTQDLMEAVYLDQDAVFGGDNSEFTVLLSGQSLKWYMSNLDNEEFDLNSRHVPFNLTPGTAEPVGDVVKVDGAMRAEAARDDRGQDYLAVHTEYTIVHPVARPGEPVSVRLVTTHHGEVSFYDVGGGALEAWPNWWRFVGPVHCVEEYTFTPAYPDEFPEGERPKGVPEDAYDRESTEEPDEECSAIGQT</sequence>
<gene>
    <name evidence="3" type="ORF">NOSIN_10830</name>
</gene>
<keyword evidence="2" id="KW-0732">Signal</keyword>